<feature type="compositionally biased region" description="Basic and acidic residues" evidence="1">
    <location>
        <begin position="26"/>
        <end position="38"/>
    </location>
</feature>
<reference evidence="2 3" key="3">
    <citation type="journal article" date="2013" name="Rice">
        <title>Improvement of the Oryza sativa Nipponbare reference genome using next generation sequence and optical map data.</title>
        <authorList>
            <person name="Kawahara Y."/>
            <person name="de la Bastide M."/>
            <person name="Hamilton J.P."/>
            <person name="Kanamori H."/>
            <person name="McCombie W.R."/>
            <person name="Ouyang S."/>
            <person name="Schwartz D.C."/>
            <person name="Tanaka T."/>
            <person name="Wu J."/>
            <person name="Zhou S."/>
            <person name="Childs K.L."/>
            <person name="Davidson R.M."/>
            <person name="Lin H."/>
            <person name="Quesada-Ocampo L."/>
            <person name="Vaillancourt B."/>
            <person name="Sakai H."/>
            <person name="Lee S.S."/>
            <person name="Kim J."/>
            <person name="Numa H."/>
            <person name="Itoh T."/>
            <person name="Buell C.R."/>
            <person name="Matsumoto T."/>
        </authorList>
    </citation>
    <scope>NUCLEOTIDE SEQUENCE [LARGE SCALE GENOMIC DNA]</scope>
    <source>
        <strain evidence="3">cv. Nipponbare</strain>
    </source>
</reference>
<dbReference type="InParanoid" id="A0A0P0YB65"/>
<dbReference type="PaxDb" id="39947-A0A0P0YB65"/>
<name>A0A0P0YB65_ORYSJ</name>
<reference evidence="2 3" key="2">
    <citation type="journal article" date="2013" name="Plant Cell Physiol.">
        <title>Rice Annotation Project Database (RAP-DB): an integrative and interactive database for rice genomics.</title>
        <authorList>
            <person name="Sakai H."/>
            <person name="Lee S.S."/>
            <person name="Tanaka T."/>
            <person name="Numa H."/>
            <person name="Kim J."/>
            <person name="Kawahara Y."/>
            <person name="Wakimoto H."/>
            <person name="Yang C.C."/>
            <person name="Iwamoto M."/>
            <person name="Abe T."/>
            <person name="Yamada Y."/>
            <person name="Muto A."/>
            <person name="Inokuchi H."/>
            <person name="Ikemura T."/>
            <person name="Matsumoto T."/>
            <person name="Sasaki T."/>
            <person name="Itoh T."/>
        </authorList>
    </citation>
    <scope>NUCLEOTIDE SEQUENCE [LARGE SCALE GENOMIC DNA]</scope>
    <source>
        <strain evidence="3">cv. Nipponbare</strain>
    </source>
</reference>
<dbReference type="EMBL" id="AP014968">
    <property type="protein sequence ID" value="BAT17553.1"/>
    <property type="molecule type" value="Genomic_DNA"/>
</dbReference>
<gene>
    <name evidence="2" type="ordered locus">Os12g0549050</name>
    <name evidence="2" type="ORF">OSNPB_120549050</name>
</gene>
<dbReference type="AlphaFoldDB" id="A0A0P0YB65"/>
<evidence type="ECO:0000313" key="2">
    <source>
        <dbReference type="EMBL" id="BAT17553.1"/>
    </source>
</evidence>
<evidence type="ECO:0000256" key="1">
    <source>
        <dbReference type="SAM" id="MobiDB-lite"/>
    </source>
</evidence>
<proteinExistence type="predicted"/>
<dbReference type="Proteomes" id="UP000059680">
    <property type="component" value="Chromosome 12"/>
</dbReference>
<protein>
    <submittedName>
        <fullName evidence="2">Os12g0549050 protein</fullName>
    </submittedName>
</protein>
<accession>A0A0P0YB65</accession>
<feature type="region of interest" description="Disordered" evidence="1">
    <location>
        <begin position="1"/>
        <end position="52"/>
    </location>
</feature>
<organism evidence="2 3">
    <name type="scientific">Oryza sativa subsp. japonica</name>
    <name type="common">Rice</name>
    <dbReference type="NCBI Taxonomy" id="39947"/>
    <lineage>
        <taxon>Eukaryota</taxon>
        <taxon>Viridiplantae</taxon>
        <taxon>Streptophyta</taxon>
        <taxon>Embryophyta</taxon>
        <taxon>Tracheophyta</taxon>
        <taxon>Spermatophyta</taxon>
        <taxon>Magnoliopsida</taxon>
        <taxon>Liliopsida</taxon>
        <taxon>Poales</taxon>
        <taxon>Poaceae</taxon>
        <taxon>BOP clade</taxon>
        <taxon>Oryzoideae</taxon>
        <taxon>Oryzeae</taxon>
        <taxon>Oryzinae</taxon>
        <taxon>Oryza</taxon>
        <taxon>Oryza sativa</taxon>
    </lineage>
</organism>
<sequence>MGTGKEVPSLAVTPTVASQGGTEENEERKGRGKEERGKGVGGATTAAPPSPVAATRADVAGEHSLGAVRLQCRRPWRAARESLHFHEYRDNKTF</sequence>
<evidence type="ECO:0000313" key="3">
    <source>
        <dbReference type="Proteomes" id="UP000059680"/>
    </source>
</evidence>
<feature type="compositionally biased region" description="Low complexity" evidence="1">
    <location>
        <begin position="43"/>
        <end position="52"/>
    </location>
</feature>
<keyword evidence="3" id="KW-1185">Reference proteome</keyword>
<reference evidence="3" key="1">
    <citation type="journal article" date="2005" name="Nature">
        <title>The map-based sequence of the rice genome.</title>
        <authorList>
            <consortium name="International rice genome sequencing project (IRGSP)"/>
            <person name="Matsumoto T."/>
            <person name="Wu J."/>
            <person name="Kanamori H."/>
            <person name="Katayose Y."/>
            <person name="Fujisawa M."/>
            <person name="Namiki N."/>
            <person name="Mizuno H."/>
            <person name="Yamamoto K."/>
            <person name="Antonio B.A."/>
            <person name="Baba T."/>
            <person name="Sakata K."/>
            <person name="Nagamura Y."/>
            <person name="Aoki H."/>
            <person name="Arikawa K."/>
            <person name="Arita K."/>
            <person name="Bito T."/>
            <person name="Chiden Y."/>
            <person name="Fujitsuka N."/>
            <person name="Fukunaka R."/>
            <person name="Hamada M."/>
            <person name="Harada C."/>
            <person name="Hayashi A."/>
            <person name="Hijishita S."/>
            <person name="Honda M."/>
            <person name="Hosokawa S."/>
            <person name="Ichikawa Y."/>
            <person name="Idonuma A."/>
            <person name="Iijima M."/>
            <person name="Ikeda M."/>
            <person name="Ikeno M."/>
            <person name="Ito K."/>
            <person name="Ito S."/>
            <person name="Ito T."/>
            <person name="Ito Y."/>
            <person name="Ito Y."/>
            <person name="Iwabuchi A."/>
            <person name="Kamiya K."/>
            <person name="Karasawa W."/>
            <person name="Kurita K."/>
            <person name="Katagiri S."/>
            <person name="Kikuta A."/>
            <person name="Kobayashi H."/>
            <person name="Kobayashi N."/>
            <person name="Machita K."/>
            <person name="Maehara T."/>
            <person name="Masukawa M."/>
            <person name="Mizubayashi T."/>
            <person name="Mukai Y."/>
            <person name="Nagasaki H."/>
            <person name="Nagata Y."/>
            <person name="Naito S."/>
            <person name="Nakashima M."/>
            <person name="Nakama Y."/>
            <person name="Nakamichi Y."/>
            <person name="Nakamura M."/>
            <person name="Meguro A."/>
            <person name="Negishi M."/>
            <person name="Ohta I."/>
            <person name="Ohta T."/>
            <person name="Okamoto M."/>
            <person name="Ono N."/>
            <person name="Saji S."/>
            <person name="Sakaguchi M."/>
            <person name="Sakai K."/>
            <person name="Shibata M."/>
            <person name="Shimokawa T."/>
            <person name="Song J."/>
            <person name="Takazaki Y."/>
            <person name="Terasawa K."/>
            <person name="Tsugane M."/>
            <person name="Tsuji K."/>
            <person name="Ueda S."/>
            <person name="Waki K."/>
            <person name="Yamagata H."/>
            <person name="Yamamoto M."/>
            <person name="Yamamoto S."/>
            <person name="Yamane H."/>
            <person name="Yoshiki S."/>
            <person name="Yoshihara R."/>
            <person name="Yukawa K."/>
            <person name="Zhong H."/>
            <person name="Yano M."/>
            <person name="Yuan Q."/>
            <person name="Ouyang S."/>
            <person name="Liu J."/>
            <person name="Jones K.M."/>
            <person name="Gansberger K."/>
            <person name="Moffat K."/>
            <person name="Hill J."/>
            <person name="Bera J."/>
            <person name="Fadrosh D."/>
            <person name="Jin S."/>
            <person name="Johri S."/>
            <person name="Kim M."/>
            <person name="Overton L."/>
            <person name="Reardon M."/>
            <person name="Tsitrin T."/>
            <person name="Vuong H."/>
            <person name="Weaver B."/>
            <person name="Ciecko A."/>
            <person name="Tallon L."/>
            <person name="Jackson J."/>
            <person name="Pai G."/>
            <person name="Aken S.V."/>
            <person name="Utterback T."/>
            <person name="Reidmuller S."/>
            <person name="Feldblyum T."/>
            <person name="Hsiao J."/>
            <person name="Zismann V."/>
            <person name="Iobst S."/>
            <person name="de Vazeille A.R."/>
            <person name="Buell C.R."/>
            <person name="Ying K."/>
            <person name="Li Y."/>
            <person name="Lu T."/>
            <person name="Huang Y."/>
            <person name="Zhao Q."/>
            <person name="Feng Q."/>
            <person name="Zhang L."/>
            <person name="Zhu J."/>
            <person name="Weng Q."/>
            <person name="Mu J."/>
            <person name="Lu Y."/>
            <person name="Fan D."/>
            <person name="Liu Y."/>
            <person name="Guan J."/>
            <person name="Zhang Y."/>
            <person name="Yu S."/>
            <person name="Liu X."/>
            <person name="Zhang Y."/>
            <person name="Hong G."/>
            <person name="Han B."/>
            <person name="Choisne N."/>
            <person name="Demange N."/>
            <person name="Orjeda G."/>
            <person name="Samain S."/>
            <person name="Cattolico L."/>
            <person name="Pelletier E."/>
            <person name="Couloux A."/>
            <person name="Segurens B."/>
            <person name="Wincker P."/>
            <person name="D'Hont A."/>
            <person name="Scarpelli C."/>
            <person name="Weissenbach J."/>
            <person name="Salanoubat M."/>
            <person name="Quetier F."/>
            <person name="Yu Y."/>
            <person name="Kim H.R."/>
            <person name="Rambo T."/>
            <person name="Currie J."/>
            <person name="Collura K."/>
            <person name="Luo M."/>
            <person name="Yang T."/>
            <person name="Ammiraju J.S.S."/>
            <person name="Engler F."/>
            <person name="Soderlund C."/>
            <person name="Wing R.A."/>
            <person name="Palmer L.E."/>
            <person name="de la Bastide M."/>
            <person name="Spiegel L."/>
            <person name="Nascimento L."/>
            <person name="Zutavern T."/>
            <person name="O'Shaughnessy A."/>
            <person name="Dike S."/>
            <person name="Dedhia N."/>
            <person name="Preston R."/>
            <person name="Balija V."/>
            <person name="McCombie W.R."/>
            <person name="Chow T."/>
            <person name="Chen H."/>
            <person name="Chung M."/>
            <person name="Chen C."/>
            <person name="Shaw J."/>
            <person name="Wu H."/>
            <person name="Hsiao K."/>
            <person name="Chao Y."/>
            <person name="Chu M."/>
            <person name="Cheng C."/>
            <person name="Hour A."/>
            <person name="Lee P."/>
            <person name="Lin S."/>
            <person name="Lin Y."/>
            <person name="Liou J."/>
            <person name="Liu S."/>
            <person name="Hsing Y."/>
            <person name="Raghuvanshi S."/>
            <person name="Mohanty A."/>
            <person name="Bharti A.K."/>
            <person name="Gaur A."/>
            <person name="Gupta V."/>
            <person name="Kumar D."/>
            <person name="Ravi V."/>
            <person name="Vij S."/>
            <person name="Kapur A."/>
            <person name="Khurana P."/>
            <person name="Khurana P."/>
            <person name="Khurana J.P."/>
            <person name="Tyagi A.K."/>
            <person name="Gaikwad K."/>
            <person name="Singh A."/>
            <person name="Dalal V."/>
            <person name="Srivastava S."/>
            <person name="Dixit A."/>
            <person name="Pal A.K."/>
            <person name="Ghazi I.A."/>
            <person name="Yadav M."/>
            <person name="Pandit A."/>
            <person name="Bhargava A."/>
            <person name="Sureshbabu K."/>
            <person name="Batra K."/>
            <person name="Sharma T.R."/>
            <person name="Mohapatra T."/>
            <person name="Singh N.K."/>
            <person name="Messing J."/>
            <person name="Nelson A.B."/>
            <person name="Fuks G."/>
            <person name="Kavchok S."/>
            <person name="Keizer G."/>
            <person name="Linton E."/>
            <person name="Llaca V."/>
            <person name="Song R."/>
            <person name="Tanyolac B."/>
            <person name="Young S."/>
            <person name="Ho-Il K."/>
            <person name="Hahn J.H."/>
            <person name="Sangsakoo G."/>
            <person name="Vanavichit A."/>
            <person name="de Mattos Luiz.A.T."/>
            <person name="Zimmer P.D."/>
            <person name="Malone G."/>
            <person name="Dellagostin O."/>
            <person name="de Oliveira A.C."/>
            <person name="Bevan M."/>
            <person name="Bancroft I."/>
            <person name="Minx P."/>
            <person name="Cordum H."/>
            <person name="Wilson R."/>
            <person name="Cheng Z."/>
            <person name="Jin W."/>
            <person name="Jiang J."/>
            <person name="Leong S.A."/>
            <person name="Iwama H."/>
            <person name="Gojobori T."/>
            <person name="Itoh T."/>
            <person name="Niimura Y."/>
            <person name="Fujii Y."/>
            <person name="Habara T."/>
            <person name="Sakai H."/>
            <person name="Sato Y."/>
            <person name="Wilson G."/>
            <person name="Kumar K."/>
            <person name="McCouch S."/>
            <person name="Juretic N."/>
            <person name="Hoen D."/>
            <person name="Wright S."/>
            <person name="Bruskiewich R."/>
            <person name="Bureau T."/>
            <person name="Miyao A."/>
            <person name="Hirochika H."/>
            <person name="Nishikawa T."/>
            <person name="Kadowaki K."/>
            <person name="Sugiura M."/>
            <person name="Burr B."/>
            <person name="Sasaki T."/>
        </authorList>
    </citation>
    <scope>NUCLEOTIDE SEQUENCE [LARGE SCALE GENOMIC DNA]</scope>
    <source>
        <strain evidence="3">cv. Nipponbare</strain>
    </source>
</reference>